<name>A0A941IRV9_9ACTN</name>
<feature type="compositionally biased region" description="Basic residues" evidence="1">
    <location>
        <begin position="1"/>
        <end position="10"/>
    </location>
</feature>
<gene>
    <name evidence="3" type="ORF">KDL01_31180</name>
</gene>
<evidence type="ECO:0000313" key="3">
    <source>
        <dbReference type="EMBL" id="MBR7837779.1"/>
    </source>
</evidence>
<dbReference type="InterPro" id="IPR000182">
    <property type="entry name" value="GNAT_dom"/>
</dbReference>
<dbReference type="Pfam" id="PF08445">
    <property type="entry name" value="FR47"/>
    <property type="match status" value="1"/>
</dbReference>
<reference evidence="3" key="1">
    <citation type="submission" date="2021-04" db="EMBL/GenBank/DDBJ databases">
        <title>Genome based classification of Actinospica acidithermotolerans sp. nov., an actinobacterium isolated from an Indonesian hot spring.</title>
        <authorList>
            <person name="Kusuma A.B."/>
            <person name="Putra K.E."/>
            <person name="Nafisah S."/>
            <person name="Loh J."/>
            <person name="Nouioui I."/>
            <person name="Goodfellow M."/>
        </authorList>
    </citation>
    <scope>NUCLEOTIDE SEQUENCE</scope>
    <source>
        <strain evidence="3">CSCA 57</strain>
    </source>
</reference>
<dbReference type="AlphaFoldDB" id="A0A941IRV9"/>
<dbReference type="EMBL" id="JAGSOG010000230">
    <property type="protein sequence ID" value="MBR7837779.1"/>
    <property type="molecule type" value="Genomic_DNA"/>
</dbReference>
<proteinExistence type="predicted"/>
<dbReference type="InterPro" id="IPR013653">
    <property type="entry name" value="GCN5-like_dom"/>
</dbReference>
<keyword evidence="4" id="KW-1185">Reference proteome</keyword>
<sequence length="120" mass="12690">MAAARRRPARGRAGGRSGRPGRADGLAAAQPGPAQGGGPRGLPGPPAHRIDLLPSHQRRGHGSRLLERLVRELAGRGTPALHVGMLTSNTPARAFYDRLGFHRIPIEDSALTYLGLEVGR</sequence>
<evidence type="ECO:0000313" key="4">
    <source>
        <dbReference type="Proteomes" id="UP000675781"/>
    </source>
</evidence>
<protein>
    <submittedName>
        <fullName evidence="3">GNAT family N-acetyltransferase</fullName>
    </submittedName>
</protein>
<evidence type="ECO:0000259" key="2">
    <source>
        <dbReference type="PROSITE" id="PS51186"/>
    </source>
</evidence>
<dbReference type="Gene3D" id="3.40.630.30">
    <property type="match status" value="1"/>
</dbReference>
<dbReference type="CDD" id="cd04301">
    <property type="entry name" value="NAT_SF"/>
    <property type="match status" value="1"/>
</dbReference>
<feature type="domain" description="N-acetyltransferase" evidence="2">
    <location>
        <begin position="1"/>
        <end position="119"/>
    </location>
</feature>
<dbReference type="SUPFAM" id="SSF55729">
    <property type="entry name" value="Acyl-CoA N-acyltransferases (Nat)"/>
    <property type="match status" value="1"/>
</dbReference>
<dbReference type="Proteomes" id="UP000675781">
    <property type="component" value="Unassembled WGS sequence"/>
</dbReference>
<accession>A0A941IRV9</accession>
<evidence type="ECO:0000256" key="1">
    <source>
        <dbReference type="SAM" id="MobiDB-lite"/>
    </source>
</evidence>
<dbReference type="GO" id="GO:0016747">
    <property type="term" value="F:acyltransferase activity, transferring groups other than amino-acyl groups"/>
    <property type="evidence" value="ECO:0007669"/>
    <property type="project" value="InterPro"/>
</dbReference>
<feature type="compositionally biased region" description="Low complexity" evidence="1">
    <location>
        <begin position="23"/>
        <end position="33"/>
    </location>
</feature>
<organism evidence="3 4">
    <name type="scientific">Actinospica durhamensis</name>
    <dbReference type="NCBI Taxonomy" id="1508375"/>
    <lineage>
        <taxon>Bacteria</taxon>
        <taxon>Bacillati</taxon>
        <taxon>Actinomycetota</taxon>
        <taxon>Actinomycetes</taxon>
        <taxon>Catenulisporales</taxon>
        <taxon>Actinospicaceae</taxon>
        <taxon>Actinospica</taxon>
    </lineage>
</organism>
<comment type="caution">
    <text evidence="3">The sequence shown here is derived from an EMBL/GenBank/DDBJ whole genome shotgun (WGS) entry which is preliminary data.</text>
</comment>
<feature type="region of interest" description="Disordered" evidence="1">
    <location>
        <begin position="1"/>
        <end position="63"/>
    </location>
</feature>
<dbReference type="PROSITE" id="PS51186">
    <property type="entry name" value="GNAT"/>
    <property type="match status" value="1"/>
</dbReference>
<dbReference type="InterPro" id="IPR016181">
    <property type="entry name" value="Acyl_CoA_acyltransferase"/>
</dbReference>